<proteinExistence type="predicted"/>
<gene>
    <name evidence="1" type="ORF">JIN84_01345</name>
</gene>
<reference evidence="1" key="1">
    <citation type="submission" date="2021-01" db="EMBL/GenBank/DDBJ databases">
        <title>Modified the classification status of verrucomicrobia.</title>
        <authorList>
            <person name="Feng X."/>
        </authorList>
    </citation>
    <scope>NUCLEOTIDE SEQUENCE</scope>
    <source>
        <strain evidence="1">JCM 18052</strain>
    </source>
</reference>
<sequence>MQKSVAIAVRTFLLTGAAFLTVGCSRTLIGGNGAEAEFEELFGIAPLKSVDIRYHEFSSYFGGYQRWMSFKYDAATYDAILKKGDYKLAKVSMAGFGNTPNAPTWWPKSDPPPPPRCFLYSRSQDDTPADEGFQFREFMWHDASSDQVYYCKSYWD</sequence>
<evidence type="ECO:0000313" key="2">
    <source>
        <dbReference type="Proteomes" id="UP000600139"/>
    </source>
</evidence>
<dbReference type="Proteomes" id="UP000600139">
    <property type="component" value="Unassembled WGS sequence"/>
</dbReference>
<dbReference type="RefSeq" id="WP_200349222.1">
    <property type="nucleotide sequence ID" value="NZ_BAABHZ010000005.1"/>
</dbReference>
<protein>
    <recommendedName>
        <fullName evidence="3">Lipoprotein</fullName>
    </recommendedName>
</protein>
<evidence type="ECO:0000313" key="1">
    <source>
        <dbReference type="EMBL" id="MBK1814252.1"/>
    </source>
</evidence>
<keyword evidence="2" id="KW-1185">Reference proteome</keyword>
<name>A0A934V5S2_9BACT</name>
<dbReference type="AlphaFoldDB" id="A0A934V5S2"/>
<dbReference type="PROSITE" id="PS51257">
    <property type="entry name" value="PROKAR_LIPOPROTEIN"/>
    <property type="match status" value="1"/>
</dbReference>
<comment type="caution">
    <text evidence="1">The sequence shown here is derived from an EMBL/GenBank/DDBJ whole genome shotgun (WGS) entry which is preliminary data.</text>
</comment>
<dbReference type="EMBL" id="JAENIK010000002">
    <property type="protein sequence ID" value="MBK1814252.1"/>
    <property type="molecule type" value="Genomic_DNA"/>
</dbReference>
<accession>A0A934V5S2</accession>
<organism evidence="1 2">
    <name type="scientific">Luteolibacter yonseiensis</name>
    <dbReference type="NCBI Taxonomy" id="1144680"/>
    <lineage>
        <taxon>Bacteria</taxon>
        <taxon>Pseudomonadati</taxon>
        <taxon>Verrucomicrobiota</taxon>
        <taxon>Verrucomicrobiia</taxon>
        <taxon>Verrucomicrobiales</taxon>
        <taxon>Verrucomicrobiaceae</taxon>
        <taxon>Luteolibacter</taxon>
    </lineage>
</organism>
<evidence type="ECO:0008006" key="3">
    <source>
        <dbReference type="Google" id="ProtNLM"/>
    </source>
</evidence>